<dbReference type="Gene3D" id="1.10.287.110">
    <property type="entry name" value="DnaJ domain"/>
    <property type="match status" value="1"/>
</dbReference>
<dbReference type="SUPFAM" id="SSF46565">
    <property type="entry name" value="Chaperone J-domain"/>
    <property type="match status" value="1"/>
</dbReference>
<accession>A0ABM0N0W5</accession>
<evidence type="ECO:0000259" key="2">
    <source>
        <dbReference type="PROSITE" id="PS50076"/>
    </source>
</evidence>
<organism evidence="3 4">
    <name type="scientific">Saccoglossus kowalevskii</name>
    <name type="common">Acorn worm</name>
    <dbReference type="NCBI Taxonomy" id="10224"/>
    <lineage>
        <taxon>Eukaryota</taxon>
        <taxon>Metazoa</taxon>
        <taxon>Hemichordata</taxon>
        <taxon>Enteropneusta</taxon>
        <taxon>Harrimaniidae</taxon>
        <taxon>Saccoglossus</taxon>
    </lineage>
</organism>
<dbReference type="PANTHER" id="PTHR45255">
    <property type="entry name" value="DNAJ HOMOLOG SUBFAMILY C MEMBER 24"/>
    <property type="match status" value="1"/>
</dbReference>
<gene>
    <name evidence="4" type="primary">LOC102804043</name>
</gene>
<dbReference type="Pfam" id="PF00226">
    <property type="entry name" value="DnaJ"/>
    <property type="match status" value="1"/>
</dbReference>
<name>A0ABM0N0W5_SACKO</name>
<dbReference type="InterPro" id="IPR001623">
    <property type="entry name" value="DnaJ_domain"/>
</dbReference>
<feature type="domain" description="J" evidence="2">
    <location>
        <begin position="10"/>
        <end position="81"/>
    </location>
</feature>
<dbReference type="PRINTS" id="PR00625">
    <property type="entry name" value="JDOMAIN"/>
</dbReference>
<dbReference type="SMART" id="SM00271">
    <property type="entry name" value="DnaJ"/>
    <property type="match status" value="1"/>
</dbReference>
<dbReference type="CDD" id="cd06257">
    <property type="entry name" value="DnaJ"/>
    <property type="match status" value="1"/>
</dbReference>
<evidence type="ECO:0000313" key="3">
    <source>
        <dbReference type="Proteomes" id="UP000694865"/>
    </source>
</evidence>
<keyword evidence="3" id="KW-1185">Reference proteome</keyword>
<dbReference type="PANTHER" id="PTHR45255:SF1">
    <property type="entry name" value="DNAJ HOMOLOG SUBFAMILY C MEMBER 24"/>
    <property type="match status" value="1"/>
</dbReference>
<dbReference type="Proteomes" id="UP000694865">
    <property type="component" value="Unplaced"/>
</dbReference>
<protein>
    <submittedName>
        <fullName evidence="4">DnaJ homolog subfamily C member 24-like</fullName>
    </submittedName>
</protein>
<dbReference type="GeneID" id="102804043"/>
<reference evidence="4" key="1">
    <citation type="submission" date="2025-08" db="UniProtKB">
        <authorList>
            <consortium name="RefSeq"/>
        </authorList>
    </citation>
    <scope>IDENTIFICATION</scope>
    <source>
        <tissue evidence="4">Testes</tissue>
    </source>
</reference>
<evidence type="ECO:0000313" key="4">
    <source>
        <dbReference type="RefSeq" id="XP_006825906.1"/>
    </source>
</evidence>
<dbReference type="PROSITE" id="PS50076">
    <property type="entry name" value="DNAJ_2"/>
    <property type="match status" value="1"/>
</dbReference>
<proteinExistence type="predicted"/>
<evidence type="ECO:0000256" key="1">
    <source>
        <dbReference type="ARBA" id="ARBA00022833"/>
    </source>
</evidence>
<keyword evidence="1" id="KW-0862">Zinc</keyword>
<dbReference type="InterPro" id="IPR036869">
    <property type="entry name" value="J_dom_sf"/>
</dbReference>
<sequence>MTSALEFSVDLYAVFDANNKCSDDELKRIYQKLILKYHPDKIDRDLPKHEKDKYLDRFIEIDKAWKILGHAEKRKEYDAKCQENAVSRKWPMNSEIDLDEMDYNEGEVKNMSLLRRACPQR</sequence>
<dbReference type="RefSeq" id="XP_006825906.1">
    <property type="nucleotide sequence ID" value="XM_006825843.1"/>
</dbReference>